<protein>
    <submittedName>
        <fullName evidence="1">Granule-bound starch synthase</fullName>
    </submittedName>
</protein>
<proteinExistence type="predicted"/>
<name>A0A5N5I6T1_9ROSA</name>
<accession>A0A5N5I6T1</accession>
<dbReference type="Proteomes" id="UP000327157">
    <property type="component" value="Chromosome 5"/>
</dbReference>
<gene>
    <name evidence="1" type="ORF">D8674_026429</name>
</gene>
<evidence type="ECO:0000313" key="1">
    <source>
        <dbReference type="EMBL" id="KAB2635895.1"/>
    </source>
</evidence>
<organism evidence="1 2">
    <name type="scientific">Pyrus ussuriensis x Pyrus communis</name>
    <dbReference type="NCBI Taxonomy" id="2448454"/>
    <lineage>
        <taxon>Eukaryota</taxon>
        <taxon>Viridiplantae</taxon>
        <taxon>Streptophyta</taxon>
        <taxon>Embryophyta</taxon>
        <taxon>Tracheophyta</taxon>
        <taxon>Spermatophyta</taxon>
        <taxon>Magnoliopsida</taxon>
        <taxon>eudicotyledons</taxon>
        <taxon>Gunneridae</taxon>
        <taxon>Pentapetalae</taxon>
        <taxon>rosids</taxon>
        <taxon>fabids</taxon>
        <taxon>Rosales</taxon>
        <taxon>Rosaceae</taxon>
        <taxon>Amygdaloideae</taxon>
        <taxon>Maleae</taxon>
        <taxon>Pyrus</taxon>
    </lineage>
</organism>
<reference evidence="1 2" key="3">
    <citation type="submission" date="2019-11" db="EMBL/GenBank/DDBJ databases">
        <title>A de novo genome assembly of a pear dwarfing rootstock.</title>
        <authorList>
            <person name="Wang F."/>
            <person name="Wang J."/>
            <person name="Li S."/>
            <person name="Zhang Y."/>
            <person name="Fang M."/>
            <person name="Ma L."/>
            <person name="Zhao Y."/>
            <person name="Jiang S."/>
        </authorList>
    </citation>
    <scope>NUCLEOTIDE SEQUENCE [LARGE SCALE GENOMIC DNA]</scope>
    <source>
        <strain evidence="1">S2</strain>
        <tissue evidence="1">Leaf</tissue>
    </source>
</reference>
<dbReference type="AlphaFoldDB" id="A0A5N5I6T1"/>
<keyword evidence="2" id="KW-1185">Reference proteome</keyword>
<sequence length="55" mass="6173">MAEAAAMAEVQKQPDLEAECKRSMKLFVDFDHGAQNDELGVVQGVKPEVEELQRR</sequence>
<evidence type="ECO:0000313" key="2">
    <source>
        <dbReference type="Proteomes" id="UP000327157"/>
    </source>
</evidence>
<dbReference type="EMBL" id="SMOL01000004">
    <property type="protein sequence ID" value="KAB2635895.1"/>
    <property type="molecule type" value="Genomic_DNA"/>
</dbReference>
<comment type="caution">
    <text evidence="1">The sequence shown here is derived from an EMBL/GenBank/DDBJ whole genome shotgun (WGS) entry which is preliminary data.</text>
</comment>
<reference evidence="1 2" key="1">
    <citation type="submission" date="2019-09" db="EMBL/GenBank/DDBJ databases">
        <authorList>
            <person name="Ou C."/>
        </authorList>
    </citation>
    <scope>NUCLEOTIDE SEQUENCE [LARGE SCALE GENOMIC DNA]</scope>
    <source>
        <strain evidence="1">S2</strain>
        <tissue evidence="1">Leaf</tissue>
    </source>
</reference>
<reference evidence="2" key="2">
    <citation type="submission" date="2019-10" db="EMBL/GenBank/DDBJ databases">
        <title>A de novo genome assembly of a pear dwarfing rootstock.</title>
        <authorList>
            <person name="Wang F."/>
            <person name="Wang J."/>
            <person name="Li S."/>
            <person name="Zhang Y."/>
            <person name="Fang M."/>
            <person name="Ma L."/>
            <person name="Zhao Y."/>
            <person name="Jiang S."/>
        </authorList>
    </citation>
    <scope>NUCLEOTIDE SEQUENCE [LARGE SCALE GENOMIC DNA]</scope>
</reference>